<dbReference type="EMBL" id="UGHR01000001">
    <property type="protein sequence ID" value="STQ90019.1"/>
    <property type="molecule type" value="Genomic_DNA"/>
</dbReference>
<dbReference type="PANTHER" id="PTHR37425">
    <property type="match status" value="1"/>
</dbReference>
<keyword evidence="3" id="KW-0645">Protease</keyword>
<dbReference type="EMBL" id="SMBT01000009">
    <property type="protein sequence ID" value="TCU84553.1"/>
    <property type="molecule type" value="Genomic_DNA"/>
</dbReference>
<comment type="cofactor">
    <cofactor evidence="1">
        <name>Zn(2+)</name>
        <dbReference type="ChEBI" id="CHEBI:29105"/>
    </cofactor>
</comment>
<evidence type="ECO:0000256" key="1">
    <source>
        <dbReference type="ARBA" id="ARBA00001947"/>
    </source>
</evidence>
<evidence type="ECO:0000256" key="10">
    <source>
        <dbReference type="ARBA" id="ARBA00093448"/>
    </source>
</evidence>
<dbReference type="GO" id="GO:0071555">
    <property type="term" value="P:cell wall organization"/>
    <property type="evidence" value="ECO:0007669"/>
    <property type="project" value="UniProtKB-KW"/>
</dbReference>
<dbReference type="GO" id="GO:0006508">
    <property type="term" value="P:proteolysis"/>
    <property type="evidence" value="ECO:0007669"/>
    <property type="project" value="UniProtKB-KW"/>
</dbReference>
<evidence type="ECO:0000256" key="4">
    <source>
        <dbReference type="ARBA" id="ARBA00022723"/>
    </source>
</evidence>
<gene>
    <name evidence="13" type="ORF">EV682_10978</name>
    <name evidence="12" type="ORF">NCTC11159_01077</name>
</gene>
<name>A0A377Q5Z1_9NEIS</name>
<dbReference type="InterPro" id="IPR010275">
    <property type="entry name" value="MepK"/>
</dbReference>
<evidence type="ECO:0000313" key="15">
    <source>
        <dbReference type="Proteomes" id="UP000295794"/>
    </source>
</evidence>
<evidence type="ECO:0000313" key="12">
    <source>
        <dbReference type="EMBL" id="STQ90019.1"/>
    </source>
</evidence>
<organism evidence="12 14">
    <name type="scientific">Iodobacter fluviatilis</name>
    <dbReference type="NCBI Taxonomy" id="537"/>
    <lineage>
        <taxon>Bacteria</taxon>
        <taxon>Pseudomonadati</taxon>
        <taxon>Pseudomonadota</taxon>
        <taxon>Betaproteobacteria</taxon>
        <taxon>Neisseriales</taxon>
        <taxon>Chitinibacteraceae</taxon>
        <taxon>Iodobacter</taxon>
    </lineage>
</organism>
<dbReference type="GO" id="GO:0046872">
    <property type="term" value="F:metal ion binding"/>
    <property type="evidence" value="ECO:0007669"/>
    <property type="project" value="UniProtKB-KW"/>
</dbReference>
<accession>A0A377Q5Z1</accession>
<keyword evidence="6" id="KW-0378">Hydrolase</keyword>
<keyword evidence="9" id="KW-0961">Cell wall biogenesis/degradation</keyword>
<evidence type="ECO:0000256" key="6">
    <source>
        <dbReference type="ARBA" id="ARBA00022801"/>
    </source>
</evidence>
<proteinExistence type="inferred from homology"/>
<dbReference type="Pfam" id="PF05951">
    <property type="entry name" value="Peptidase_M15_2"/>
    <property type="match status" value="1"/>
</dbReference>
<evidence type="ECO:0000256" key="7">
    <source>
        <dbReference type="ARBA" id="ARBA00022833"/>
    </source>
</evidence>
<dbReference type="InterPro" id="IPR009045">
    <property type="entry name" value="Zn_M74/Hedgehog-like"/>
</dbReference>
<reference evidence="13 15" key="2">
    <citation type="submission" date="2019-03" db="EMBL/GenBank/DDBJ databases">
        <title>Genomic Encyclopedia of Type Strains, Phase IV (KMG-IV): sequencing the most valuable type-strain genomes for metagenomic binning, comparative biology and taxonomic classification.</title>
        <authorList>
            <person name="Goeker M."/>
        </authorList>
    </citation>
    <scope>NUCLEOTIDE SEQUENCE [LARGE SCALE GENOMIC DNA]</scope>
    <source>
        <strain evidence="13 15">DSM 3764</strain>
    </source>
</reference>
<comment type="similarity">
    <text evidence="10">Belongs to the peptidase M15 family.</text>
</comment>
<sequence>MILLASPLQSQASPTQKFWTQERSIWLTRPESGEQIKETFWADGQIQKDGYMKICRIMRDIRQNQTILMQPGLLNLWWAMQETVATYYRRQPGILLSGHRTVKTNNSLENAAKQSLHIYGAAADLRYERVPLPDLFNVANYFKAGGIGYYPGSKFIHIDIGRRRFWKG</sequence>
<evidence type="ECO:0000313" key="14">
    <source>
        <dbReference type="Proteomes" id="UP000255108"/>
    </source>
</evidence>
<dbReference type="Proteomes" id="UP000255108">
    <property type="component" value="Unassembled WGS sequence"/>
</dbReference>
<dbReference type="PANTHER" id="PTHR37425:SF1">
    <property type="entry name" value="OUTER MEMBRANE PROTEIN"/>
    <property type="match status" value="1"/>
</dbReference>
<evidence type="ECO:0000256" key="11">
    <source>
        <dbReference type="ARBA" id="ARBA00093666"/>
    </source>
</evidence>
<protein>
    <recommendedName>
        <fullName evidence="11">Murein endopeptidase K</fullName>
    </recommendedName>
</protein>
<keyword evidence="15" id="KW-1185">Reference proteome</keyword>
<evidence type="ECO:0000256" key="3">
    <source>
        <dbReference type="ARBA" id="ARBA00022670"/>
    </source>
</evidence>
<evidence type="ECO:0000256" key="9">
    <source>
        <dbReference type="ARBA" id="ARBA00023316"/>
    </source>
</evidence>
<keyword evidence="4" id="KW-0479">Metal-binding</keyword>
<dbReference type="RefSeq" id="WP_165928723.1">
    <property type="nucleotide sequence ID" value="NZ_CAWOLO010000009.1"/>
</dbReference>
<keyword evidence="5" id="KW-0732">Signal</keyword>
<evidence type="ECO:0000256" key="5">
    <source>
        <dbReference type="ARBA" id="ARBA00022729"/>
    </source>
</evidence>
<evidence type="ECO:0000313" key="13">
    <source>
        <dbReference type="EMBL" id="TCU84553.1"/>
    </source>
</evidence>
<comment type="pathway">
    <text evidence="2">Cell wall biogenesis; cell wall polysaccharide biosynthesis.</text>
</comment>
<dbReference type="SUPFAM" id="SSF55166">
    <property type="entry name" value="Hedgehog/DD-peptidase"/>
    <property type="match status" value="1"/>
</dbReference>
<dbReference type="Proteomes" id="UP000295794">
    <property type="component" value="Unassembled WGS sequence"/>
</dbReference>
<evidence type="ECO:0000256" key="8">
    <source>
        <dbReference type="ARBA" id="ARBA00023049"/>
    </source>
</evidence>
<dbReference type="AlphaFoldDB" id="A0A377Q5Z1"/>
<keyword evidence="8" id="KW-0482">Metalloprotease</keyword>
<dbReference type="GO" id="GO:0008237">
    <property type="term" value="F:metallopeptidase activity"/>
    <property type="evidence" value="ECO:0007669"/>
    <property type="project" value="UniProtKB-KW"/>
</dbReference>
<reference evidence="12 14" key="1">
    <citation type="submission" date="2018-06" db="EMBL/GenBank/DDBJ databases">
        <authorList>
            <consortium name="Pathogen Informatics"/>
            <person name="Doyle S."/>
        </authorList>
    </citation>
    <scope>NUCLEOTIDE SEQUENCE [LARGE SCALE GENOMIC DNA]</scope>
    <source>
        <strain evidence="12 14">NCTC11159</strain>
    </source>
</reference>
<evidence type="ECO:0000256" key="2">
    <source>
        <dbReference type="ARBA" id="ARBA00004776"/>
    </source>
</evidence>
<dbReference type="Gene3D" id="3.30.1380.10">
    <property type="match status" value="1"/>
</dbReference>
<keyword evidence="7" id="KW-0862">Zinc</keyword>